<dbReference type="RefSeq" id="WP_188975088.1">
    <property type="nucleotide sequence ID" value="NZ_BMPG01000001.1"/>
</dbReference>
<sequence>MVSLARVAVVNGLALPVLVVGAVAGLVFVADFPPSLSFLALAFAAAVCIATALSGLNDRWENAEANLYGGASTNWLAENDTAGRFPPVVAKAVVTLTGTFVLALAAAFLPAW</sequence>
<dbReference type="AlphaFoldDB" id="A0A830FFG0"/>
<keyword evidence="3" id="KW-1185">Reference proteome</keyword>
<keyword evidence="1" id="KW-1133">Transmembrane helix</keyword>
<organism evidence="2 3">
    <name type="scientific">Halocalculus aciditolerans</name>
    <dbReference type="NCBI Taxonomy" id="1383812"/>
    <lineage>
        <taxon>Archaea</taxon>
        <taxon>Methanobacteriati</taxon>
        <taxon>Methanobacteriota</taxon>
        <taxon>Stenosarchaea group</taxon>
        <taxon>Halobacteria</taxon>
        <taxon>Halobacteriales</taxon>
        <taxon>Halobacteriaceae</taxon>
        <taxon>Halocalculus</taxon>
    </lineage>
</organism>
<evidence type="ECO:0000256" key="1">
    <source>
        <dbReference type="SAM" id="Phobius"/>
    </source>
</evidence>
<evidence type="ECO:0000313" key="2">
    <source>
        <dbReference type="EMBL" id="GGL47998.1"/>
    </source>
</evidence>
<proteinExistence type="predicted"/>
<protein>
    <submittedName>
        <fullName evidence="2">Uncharacterized protein</fullName>
    </submittedName>
</protein>
<comment type="caution">
    <text evidence="2">The sequence shown here is derived from an EMBL/GenBank/DDBJ whole genome shotgun (WGS) entry which is preliminary data.</text>
</comment>
<dbReference type="Proteomes" id="UP000607197">
    <property type="component" value="Unassembled WGS sequence"/>
</dbReference>
<keyword evidence="1" id="KW-0472">Membrane</keyword>
<reference evidence="2" key="1">
    <citation type="journal article" date="2014" name="Int. J. Syst. Evol. Microbiol.">
        <title>Complete genome sequence of Corynebacterium casei LMG S-19264T (=DSM 44701T), isolated from a smear-ripened cheese.</title>
        <authorList>
            <consortium name="US DOE Joint Genome Institute (JGI-PGF)"/>
            <person name="Walter F."/>
            <person name="Albersmeier A."/>
            <person name="Kalinowski J."/>
            <person name="Ruckert C."/>
        </authorList>
    </citation>
    <scope>NUCLEOTIDE SEQUENCE</scope>
    <source>
        <strain evidence="2">JCM 19596</strain>
    </source>
</reference>
<reference evidence="2" key="2">
    <citation type="submission" date="2020-09" db="EMBL/GenBank/DDBJ databases">
        <authorList>
            <person name="Sun Q."/>
            <person name="Ohkuma M."/>
        </authorList>
    </citation>
    <scope>NUCLEOTIDE SEQUENCE</scope>
    <source>
        <strain evidence="2">JCM 19596</strain>
    </source>
</reference>
<feature type="transmembrane region" description="Helical" evidence="1">
    <location>
        <begin position="88"/>
        <end position="109"/>
    </location>
</feature>
<feature type="transmembrane region" description="Helical" evidence="1">
    <location>
        <begin position="7"/>
        <end position="30"/>
    </location>
</feature>
<evidence type="ECO:0000313" key="3">
    <source>
        <dbReference type="Proteomes" id="UP000607197"/>
    </source>
</evidence>
<accession>A0A830FFG0</accession>
<gene>
    <name evidence="2" type="ORF">GCM10009039_02760</name>
</gene>
<dbReference type="EMBL" id="BMPG01000001">
    <property type="protein sequence ID" value="GGL47998.1"/>
    <property type="molecule type" value="Genomic_DNA"/>
</dbReference>
<feature type="transmembrane region" description="Helical" evidence="1">
    <location>
        <begin position="36"/>
        <end position="56"/>
    </location>
</feature>
<name>A0A830FFG0_9EURY</name>
<keyword evidence="1" id="KW-0812">Transmembrane</keyword>